<sequence>MMKLIQGEYRKSKEYILNELKNDYFEFNLPYVDENSVFKEINRFNDESKKCTRFKNEYSGNVVVNLSEWTNKPLNDYFIAFMCFLVDRTLEFNNSKLIFICEQICPKELIYTIEDYFDEKTQLIDIGVKTKDRQKTMIGFVAENNNKECSEERNV</sequence>
<organism evidence="1 2">
    <name type="scientific">Ruminococcoides intestinale</name>
    <dbReference type="NCBI Taxonomy" id="3133162"/>
    <lineage>
        <taxon>Bacteria</taxon>
        <taxon>Bacillati</taxon>
        <taxon>Bacillota</taxon>
        <taxon>Clostridia</taxon>
        <taxon>Eubacteriales</taxon>
        <taxon>Oscillospiraceae</taxon>
        <taxon>Ruminococcoides</taxon>
    </lineage>
</organism>
<dbReference type="RefSeq" id="WP_151200318.1">
    <property type="nucleotide sequence ID" value="NZ_JBBMEZ010000016.1"/>
</dbReference>
<name>A0ABV1F9N8_9FIRM</name>
<evidence type="ECO:0000313" key="1">
    <source>
        <dbReference type="EMBL" id="MEQ2470073.1"/>
    </source>
</evidence>
<dbReference type="Proteomes" id="UP001490816">
    <property type="component" value="Unassembled WGS sequence"/>
</dbReference>
<proteinExistence type="predicted"/>
<accession>A0ABV1F9N8</accession>
<keyword evidence="2" id="KW-1185">Reference proteome</keyword>
<gene>
    <name evidence="1" type="ORF">WMO39_06990</name>
</gene>
<protein>
    <submittedName>
        <fullName evidence="1">Uncharacterized protein</fullName>
    </submittedName>
</protein>
<comment type="caution">
    <text evidence="1">The sequence shown here is derived from an EMBL/GenBank/DDBJ whole genome shotgun (WGS) entry which is preliminary data.</text>
</comment>
<reference evidence="1 2" key="1">
    <citation type="submission" date="2024-03" db="EMBL/GenBank/DDBJ databases">
        <title>Human intestinal bacterial collection.</title>
        <authorList>
            <person name="Pauvert C."/>
            <person name="Hitch T.C.A."/>
            <person name="Clavel T."/>
        </authorList>
    </citation>
    <scope>NUCLEOTIDE SEQUENCE [LARGE SCALE GENOMIC DNA]</scope>
    <source>
        <strain evidence="1 2">CLA-JM-H38</strain>
    </source>
</reference>
<dbReference type="EMBL" id="JBBMEZ010000016">
    <property type="protein sequence ID" value="MEQ2470073.1"/>
    <property type="molecule type" value="Genomic_DNA"/>
</dbReference>
<evidence type="ECO:0000313" key="2">
    <source>
        <dbReference type="Proteomes" id="UP001490816"/>
    </source>
</evidence>